<feature type="domain" description="Proteinase inhibitor I42 chagasin" evidence="4">
    <location>
        <begin position="47"/>
        <end position="119"/>
    </location>
</feature>
<proteinExistence type="predicted"/>
<dbReference type="AlphaFoldDB" id="A0A841D0B7"/>
<keyword evidence="6" id="KW-1185">Reference proteome</keyword>
<evidence type="ECO:0000313" key="6">
    <source>
        <dbReference type="Proteomes" id="UP000562352"/>
    </source>
</evidence>
<dbReference type="InterPro" id="IPR018990">
    <property type="entry name" value="Prot_inh_I42_chagasin"/>
</dbReference>
<dbReference type="InterPro" id="IPR036331">
    <property type="entry name" value="Chagasin-like_sf"/>
</dbReference>
<evidence type="ECO:0000259" key="4">
    <source>
        <dbReference type="Pfam" id="PF09394"/>
    </source>
</evidence>
<feature type="chain" id="PRO_5038998279" evidence="3">
    <location>
        <begin position="22"/>
        <end position="147"/>
    </location>
</feature>
<evidence type="ECO:0000256" key="1">
    <source>
        <dbReference type="ARBA" id="ARBA00022690"/>
    </source>
</evidence>
<sequence length="147" mass="15283">MRYRTGIAALALAALAGPVAGCGAGSAVYDYGEVVEGGVGRSTEVEVAPGQRFSLAVEDNASVGDSWKLGPLPDPKVASFISAEYESEGGEDTTGGGGVRYFVFNAKQRGTTAVTLSNCWRCTAGRVPSDEQSRRLSGDAVFRITVK</sequence>
<keyword evidence="3" id="KW-0732">Signal</keyword>
<dbReference type="Proteomes" id="UP000562352">
    <property type="component" value="Unassembled WGS sequence"/>
</dbReference>
<protein>
    <submittedName>
        <fullName evidence="5">Putative secreted protein</fullName>
    </submittedName>
</protein>
<feature type="signal peptide" evidence="3">
    <location>
        <begin position="1"/>
        <end position="21"/>
    </location>
</feature>
<dbReference type="EMBL" id="JACHJJ010000010">
    <property type="protein sequence ID" value="MBB5964102.1"/>
    <property type="molecule type" value="Genomic_DNA"/>
</dbReference>
<dbReference type="GO" id="GO:0004869">
    <property type="term" value="F:cysteine-type endopeptidase inhibitor activity"/>
    <property type="evidence" value="ECO:0007669"/>
    <property type="project" value="UniProtKB-KW"/>
</dbReference>
<keyword evidence="2" id="KW-0789">Thiol protease inhibitor</keyword>
<dbReference type="Pfam" id="PF09394">
    <property type="entry name" value="Inhibitor_I42"/>
    <property type="match status" value="1"/>
</dbReference>
<evidence type="ECO:0000256" key="3">
    <source>
        <dbReference type="SAM" id="SignalP"/>
    </source>
</evidence>
<name>A0A841D0B7_PLAVE</name>
<reference evidence="5 6" key="1">
    <citation type="submission" date="2020-08" db="EMBL/GenBank/DDBJ databases">
        <title>Genomic Encyclopedia of Type Strains, Phase III (KMG-III): the genomes of soil and plant-associated and newly described type strains.</title>
        <authorList>
            <person name="Whitman W."/>
        </authorList>
    </citation>
    <scope>NUCLEOTIDE SEQUENCE [LARGE SCALE GENOMIC DNA]</scope>
    <source>
        <strain evidence="5 6">CECT 3303</strain>
    </source>
</reference>
<comment type="caution">
    <text evidence="5">The sequence shown here is derived from an EMBL/GenBank/DDBJ whole genome shotgun (WGS) entry which is preliminary data.</text>
</comment>
<accession>A0A841D0B7</accession>
<evidence type="ECO:0000313" key="5">
    <source>
        <dbReference type="EMBL" id="MBB5964102.1"/>
    </source>
</evidence>
<organism evidence="5 6">
    <name type="scientific">Planomonospora venezuelensis</name>
    <dbReference type="NCBI Taxonomy" id="1999"/>
    <lineage>
        <taxon>Bacteria</taxon>
        <taxon>Bacillati</taxon>
        <taxon>Actinomycetota</taxon>
        <taxon>Actinomycetes</taxon>
        <taxon>Streptosporangiales</taxon>
        <taxon>Streptosporangiaceae</taxon>
        <taxon>Planomonospora</taxon>
    </lineage>
</organism>
<dbReference type="RefSeq" id="WP_184942683.1">
    <property type="nucleotide sequence ID" value="NZ_BAAAWZ010000001.1"/>
</dbReference>
<evidence type="ECO:0000256" key="2">
    <source>
        <dbReference type="ARBA" id="ARBA00022704"/>
    </source>
</evidence>
<dbReference type="Gene3D" id="2.60.40.2020">
    <property type="match status" value="1"/>
</dbReference>
<gene>
    <name evidence="5" type="ORF">FHS22_003385</name>
</gene>
<keyword evidence="1" id="KW-0646">Protease inhibitor</keyword>
<dbReference type="SUPFAM" id="SSF141066">
    <property type="entry name" value="ICP-like"/>
    <property type="match status" value="1"/>
</dbReference>